<dbReference type="Pfam" id="PF03629">
    <property type="entry name" value="SASA"/>
    <property type="match status" value="1"/>
</dbReference>
<feature type="domain" description="Sialate O-acetylesterase" evidence="2">
    <location>
        <begin position="9"/>
        <end position="252"/>
    </location>
</feature>
<evidence type="ECO:0000256" key="1">
    <source>
        <dbReference type="ARBA" id="ARBA00022801"/>
    </source>
</evidence>
<reference evidence="3 4" key="1">
    <citation type="submission" date="2018-08" db="EMBL/GenBank/DDBJ databases">
        <title>A genome reference for cultivated species of the human gut microbiota.</title>
        <authorList>
            <person name="Zou Y."/>
            <person name="Xue W."/>
            <person name="Luo G."/>
        </authorList>
    </citation>
    <scope>NUCLEOTIDE SEQUENCE [LARGE SCALE GENOMIC DNA]</scope>
    <source>
        <strain evidence="3 4">AF04-15</strain>
    </source>
</reference>
<dbReference type="InterPro" id="IPR005181">
    <property type="entry name" value="SASA"/>
</dbReference>
<gene>
    <name evidence="3" type="ORF">DWV29_02255</name>
</gene>
<name>A0A413FM36_9FIRM</name>
<evidence type="ECO:0000313" key="3">
    <source>
        <dbReference type="EMBL" id="RGX33293.1"/>
    </source>
</evidence>
<dbReference type="AlphaFoldDB" id="A0A413FM36"/>
<evidence type="ECO:0000259" key="2">
    <source>
        <dbReference type="Pfam" id="PF03629"/>
    </source>
</evidence>
<keyword evidence="1" id="KW-0378">Hydrolase</keyword>
<protein>
    <recommendedName>
        <fullName evidence="2">Sialate O-acetylesterase domain-containing protein</fullName>
    </recommendedName>
</protein>
<organism evidence="3 4">
    <name type="scientific">Enterocloster asparagiformis</name>
    <dbReference type="NCBI Taxonomy" id="333367"/>
    <lineage>
        <taxon>Bacteria</taxon>
        <taxon>Bacillati</taxon>
        <taxon>Bacillota</taxon>
        <taxon>Clostridia</taxon>
        <taxon>Lachnospirales</taxon>
        <taxon>Lachnospiraceae</taxon>
        <taxon>Enterocloster</taxon>
    </lineage>
</organism>
<dbReference type="InterPro" id="IPR036514">
    <property type="entry name" value="SGNH_hydro_sf"/>
</dbReference>
<dbReference type="EMBL" id="QSBM01000001">
    <property type="protein sequence ID" value="RGX33293.1"/>
    <property type="molecule type" value="Genomic_DNA"/>
</dbReference>
<dbReference type="Gene3D" id="3.40.50.1110">
    <property type="entry name" value="SGNH hydrolase"/>
    <property type="match status" value="1"/>
</dbReference>
<dbReference type="Proteomes" id="UP000283880">
    <property type="component" value="Unassembled WGS sequence"/>
</dbReference>
<sequence>MEVTMEKEHDLFLFLGQSNMAGRGVTSPQWPESAPALTPGAGYEYRAISDPGRLHPASEPFGVNENNPDGICEPGMKTGSMVTAFINAYYARTKIPVIGVSASKGGSAIGQWQGDGDYLSDALMRLKRTGKFLKEQEITVRHRYMLWCQGETDGDLGTSPEDYKARFTNMFSQLREKGIETCFLIAIGEYNGRKGFDYSEIRRAQLELPKELPDVVLVCDAFHAMRARGLMKDDFHYYQTAYNEVGTMAGNAAGEFVRRL</sequence>
<comment type="caution">
    <text evidence="3">The sequence shown here is derived from an EMBL/GenBank/DDBJ whole genome shotgun (WGS) entry which is preliminary data.</text>
</comment>
<dbReference type="InterPro" id="IPR052940">
    <property type="entry name" value="Carb_Esterase_6"/>
</dbReference>
<evidence type="ECO:0000313" key="4">
    <source>
        <dbReference type="Proteomes" id="UP000283880"/>
    </source>
</evidence>
<dbReference type="PANTHER" id="PTHR31988">
    <property type="entry name" value="ESTERASE, PUTATIVE (DUF303)-RELATED"/>
    <property type="match status" value="1"/>
</dbReference>
<dbReference type="PANTHER" id="PTHR31988:SF19">
    <property type="entry name" value="9-O-ACETYL-N-ACETYLNEURAMINIC ACID DEACETYLASE-RELATED"/>
    <property type="match status" value="1"/>
</dbReference>
<dbReference type="GO" id="GO:0016787">
    <property type="term" value="F:hydrolase activity"/>
    <property type="evidence" value="ECO:0007669"/>
    <property type="project" value="UniProtKB-KW"/>
</dbReference>
<dbReference type="SUPFAM" id="SSF52266">
    <property type="entry name" value="SGNH hydrolase"/>
    <property type="match status" value="1"/>
</dbReference>
<dbReference type="OrthoDB" id="2574457at2"/>
<accession>A0A413FM36</accession>
<proteinExistence type="predicted"/>